<evidence type="ECO:0000313" key="2">
    <source>
        <dbReference type="Proteomes" id="UP000190080"/>
    </source>
</evidence>
<keyword evidence="2" id="KW-1185">Reference proteome</keyword>
<accession>A0A1V4ILG6</accession>
<sequence>MDLTVEDIIKQKLLDAQELQKLLSKYSEK</sequence>
<protein>
    <submittedName>
        <fullName evidence="1">Uncharacterized protein</fullName>
    </submittedName>
</protein>
<dbReference type="EMBL" id="MZGV01000033">
    <property type="protein sequence ID" value="OPJ60317.1"/>
    <property type="molecule type" value="Genomic_DNA"/>
</dbReference>
<dbReference type="Proteomes" id="UP000190080">
    <property type="component" value="Unassembled WGS sequence"/>
</dbReference>
<reference evidence="1 2" key="1">
    <citation type="submission" date="2017-03" db="EMBL/GenBank/DDBJ databases">
        <title>Genome sequence of Clostridium oryzae DSM 28571.</title>
        <authorList>
            <person name="Poehlein A."/>
            <person name="Daniel R."/>
        </authorList>
    </citation>
    <scope>NUCLEOTIDE SEQUENCE [LARGE SCALE GENOMIC DNA]</scope>
    <source>
        <strain evidence="1 2">DSM 28571</strain>
    </source>
</reference>
<dbReference type="AlphaFoldDB" id="A0A1V4ILG6"/>
<gene>
    <name evidence="1" type="ORF">CLORY_28920</name>
</gene>
<comment type="caution">
    <text evidence="1">The sequence shown here is derived from an EMBL/GenBank/DDBJ whole genome shotgun (WGS) entry which is preliminary data.</text>
</comment>
<proteinExistence type="predicted"/>
<evidence type="ECO:0000313" key="1">
    <source>
        <dbReference type="EMBL" id="OPJ60317.1"/>
    </source>
</evidence>
<name>A0A1V4ILG6_9CLOT</name>
<organism evidence="1 2">
    <name type="scientific">Clostridium oryzae</name>
    <dbReference type="NCBI Taxonomy" id="1450648"/>
    <lineage>
        <taxon>Bacteria</taxon>
        <taxon>Bacillati</taxon>
        <taxon>Bacillota</taxon>
        <taxon>Clostridia</taxon>
        <taxon>Eubacteriales</taxon>
        <taxon>Clostridiaceae</taxon>
        <taxon>Clostridium</taxon>
    </lineage>
</organism>